<evidence type="ECO:0000313" key="3">
    <source>
        <dbReference type="EMBL" id="KOO26809.1"/>
    </source>
</evidence>
<dbReference type="EMBL" id="JWZX01002798">
    <property type="protein sequence ID" value="KOO26809.1"/>
    <property type="molecule type" value="Genomic_DNA"/>
</dbReference>
<dbReference type="InterPro" id="IPR001447">
    <property type="entry name" value="Arylamine_N-AcTrfase"/>
</dbReference>
<keyword evidence="2" id="KW-0012">Acyltransferase</keyword>
<dbReference type="InterPro" id="IPR038765">
    <property type="entry name" value="Papain-like_cys_pep_sf"/>
</dbReference>
<evidence type="ECO:0000256" key="2">
    <source>
        <dbReference type="RuleBase" id="RU003452"/>
    </source>
</evidence>
<protein>
    <submittedName>
        <fullName evidence="3">N-hydroxyarylamine o-acetyltransferase</fullName>
    </submittedName>
</protein>
<accession>A0A0M0JJP9</accession>
<dbReference type="Proteomes" id="UP000037460">
    <property type="component" value="Unassembled WGS sequence"/>
</dbReference>
<dbReference type="PANTHER" id="PTHR11786:SF0">
    <property type="entry name" value="ARYLAMINE N-ACETYLTRANSFERASE 4-RELATED"/>
    <property type="match status" value="1"/>
</dbReference>
<keyword evidence="2 3" id="KW-0808">Transferase</keyword>
<dbReference type="AlphaFoldDB" id="A0A0M0JJP9"/>
<dbReference type="GO" id="GO:0016407">
    <property type="term" value="F:acetyltransferase activity"/>
    <property type="evidence" value="ECO:0007669"/>
    <property type="project" value="InterPro"/>
</dbReference>
<dbReference type="SUPFAM" id="SSF54001">
    <property type="entry name" value="Cysteine proteinases"/>
    <property type="match status" value="1"/>
</dbReference>
<reference evidence="4" key="1">
    <citation type="journal article" date="2015" name="PLoS Genet.">
        <title>Genome Sequence and Transcriptome Analyses of Chrysochromulina tobin: Metabolic Tools for Enhanced Algal Fitness in the Prominent Order Prymnesiales (Haptophyceae).</title>
        <authorList>
            <person name="Hovde B.T."/>
            <person name="Deodato C.R."/>
            <person name="Hunsperger H.M."/>
            <person name="Ryken S.A."/>
            <person name="Yost W."/>
            <person name="Jha R.K."/>
            <person name="Patterson J."/>
            <person name="Monnat R.J. Jr."/>
            <person name="Barlow S.B."/>
            <person name="Starkenburg S.R."/>
            <person name="Cattolico R.A."/>
        </authorList>
    </citation>
    <scope>NUCLEOTIDE SEQUENCE</scope>
    <source>
        <strain evidence="4">CCMP291</strain>
    </source>
</reference>
<sequence length="282" mass="31038">MTFLPAYIKRIGLSSVPTRADLATLALVMAAQSRSISFENCDVVLGKRISMADADVEAKLVGQMRGGYCFEQNTLLRMALQALGFQVTPVLCRVRWNKPSDEDEPNTAFTHMALKVALDQGEYLADVGFAGTNSIAPVALGTANSQALPEGEFRVTDGRPGYQVLQLHVKDEWRALYSWRVGEAAAAIDLECANWFSCTYPKARFTTSFFVSRVVGDEHHHILNEEYVVRKGHGVGSTVEKQRVADLEQLLTLLEEVFGIELAAGTDVTNLDRYLPPPANVD</sequence>
<dbReference type="Gene3D" id="3.30.2140.10">
    <property type="entry name" value="Arylamine N-acetyltransferase"/>
    <property type="match status" value="1"/>
</dbReference>
<dbReference type="OrthoDB" id="10260017at2759"/>
<evidence type="ECO:0000313" key="4">
    <source>
        <dbReference type="Proteomes" id="UP000037460"/>
    </source>
</evidence>
<comment type="similarity">
    <text evidence="1 2">Belongs to the arylamine N-acetyltransferase family.</text>
</comment>
<evidence type="ECO:0000256" key="1">
    <source>
        <dbReference type="ARBA" id="ARBA00006547"/>
    </source>
</evidence>
<dbReference type="Pfam" id="PF00797">
    <property type="entry name" value="Acetyltransf_2"/>
    <property type="match status" value="1"/>
</dbReference>
<proteinExistence type="inferred from homology"/>
<dbReference type="Gene3D" id="2.40.128.150">
    <property type="entry name" value="Cysteine proteinases"/>
    <property type="match status" value="1"/>
</dbReference>
<organism evidence="3 4">
    <name type="scientific">Chrysochromulina tobinii</name>
    <dbReference type="NCBI Taxonomy" id="1460289"/>
    <lineage>
        <taxon>Eukaryota</taxon>
        <taxon>Haptista</taxon>
        <taxon>Haptophyta</taxon>
        <taxon>Prymnesiophyceae</taxon>
        <taxon>Prymnesiales</taxon>
        <taxon>Chrysochromulinaceae</taxon>
        <taxon>Chrysochromulina</taxon>
    </lineage>
</organism>
<gene>
    <name evidence="3" type="ORF">Ctob_013809</name>
</gene>
<name>A0A0M0JJP9_9EUKA</name>
<comment type="caution">
    <text evidence="3">The sequence shown here is derived from an EMBL/GenBank/DDBJ whole genome shotgun (WGS) entry which is preliminary data.</text>
</comment>
<keyword evidence="4" id="KW-1185">Reference proteome</keyword>
<dbReference type="PRINTS" id="PR01543">
    <property type="entry name" value="ANATRNSFRASE"/>
</dbReference>
<dbReference type="PANTHER" id="PTHR11786">
    <property type="entry name" value="N-HYDROXYARYLAMINE O-ACETYLTRANSFERASE"/>
    <property type="match status" value="1"/>
</dbReference>